<protein>
    <submittedName>
        <fullName evidence="3">Uncharacterized protein</fullName>
    </submittedName>
</protein>
<keyword evidence="2" id="KW-1185">Reference proteome</keyword>
<feature type="region of interest" description="Disordered" evidence="1">
    <location>
        <begin position="137"/>
        <end position="169"/>
    </location>
</feature>
<evidence type="ECO:0000256" key="1">
    <source>
        <dbReference type="SAM" id="MobiDB-lite"/>
    </source>
</evidence>
<dbReference type="Proteomes" id="UP000887578">
    <property type="component" value="Unplaced"/>
</dbReference>
<sequence>MIKNGQSIPEILNPNVSGNIYDGNPQNEINGIHSNPCRYTPSSYYYDNEYHHELINSASISALRSTAINFSNQATNFGNRSSNIKANPCYTSPKSNEYEEFPYEMNVEISHPYTDVAAFSGNGGSYYSGPQNNGTTQTFTLAPWLPKPLNESNKDSAKRSRDNRKTDIPNLTKEKEYFTDVNSKLDKAIEKIYDV</sequence>
<accession>A0A914QDX7</accession>
<feature type="compositionally biased region" description="Basic and acidic residues" evidence="1">
    <location>
        <begin position="152"/>
        <end position="169"/>
    </location>
</feature>
<name>A0A914QDX7_9BILA</name>
<proteinExistence type="predicted"/>
<reference evidence="3" key="1">
    <citation type="submission" date="2022-11" db="UniProtKB">
        <authorList>
            <consortium name="WormBaseParasite"/>
        </authorList>
    </citation>
    <scope>IDENTIFICATION</scope>
</reference>
<evidence type="ECO:0000313" key="3">
    <source>
        <dbReference type="WBParaSite" id="PDA_v2.g29865.t1"/>
    </source>
</evidence>
<dbReference type="AlphaFoldDB" id="A0A914QDX7"/>
<organism evidence="2 3">
    <name type="scientific">Panagrolaimus davidi</name>
    <dbReference type="NCBI Taxonomy" id="227884"/>
    <lineage>
        <taxon>Eukaryota</taxon>
        <taxon>Metazoa</taxon>
        <taxon>Ecdysozoa</taxon>
        <taxon>Nematoda</taxon>
        <taxon>Chromadorea</taxon>
        <taxon>Rhabditida</taxon>
        <taxon>Tylenchina</taxon>
        <taxon>Panagrolaimomorpha</taxon>
        <taxon>Panagrolaimoidea</taxon>
        <taxon>Panagrolaimidae</taxon>
        <taxon>Panagrolaimus</taxon>
    </lineage>
</organism>
<evidence type="ECO:0000313" key="2">
    <source>
        <dbReference type="Proteomes" id="UP000887578"/>
    </source>
</evidence>
<dbReference type="WBParaSite" id="PDA_v2.g29865.t1">
    <property type="protein sequence ID" value="PDA_v2.g29865.t1"/>
    <property type="gene ID" value="PDA_v2.g29865"/>
</dbReference>